<evidence type="ECO:0000313" key="2">
    <source>
        <dbReference type="Proteomes" id="UP001157418"/>
    </source>
</evidence>
<name>A0AAU9MVH5_9ASTR</name>
<proteinExistence type="predicted"/>
<comment type="caution">
    <text evidence="1">The sequence shown here is derived from an EMBL/GenBank/DDBJ whole genome shotgun (WGS) entry which is preliminary data.</text>
</comment>
<protein>
    <submittedName>
        <fullName evidence="1">Uncharacterized protein</fullName>
    </submittedName>
</protein>
<dbReference type="EMBL" id="CAKMRJ010003334">
    <property type="protein sequence ID" value="CAH1431844.1"/>
    <property type="molecule type" value="Genomic_DNA"/>
</dbReference>
<dbReference type="Proteomes" id="UP001157418">
    <property type="component" value="Unassembled WGS sequence"/>
</dbReference>
<dbReference type="AlphaFoldDB" id="A0AAU9MVH5"/>
<evidence type="ECO:0000313" key="1">
    <source>
        <dbReference type="EMBL" id="CAH1431844.1"/>
    </source>
</evidence>
<organism evidence="1 2">
    <name type="scientific">Lactuca virosa</name>
    <dbReference type="NCBI Taxonomy" id="75947"/>
    <lineage>
        <taxon>Eukaryota</taxon>
        <taxon>Viridiplantae</taxon>
        <taxon>Streptophyta</taxon>
        <taxon>Embryophyta</taxon>
        <taxon>Tracheophyta</taxon>
        <taxon>Spermatophyta</taxon>
        <taxon>Magnoliopsida</taxon>
        <taxon>eudicotyledons</taxon>
        <taxon>Gunneridae</taxon>
        <taxon>Pentapetalae</taxon>
        <taxon>asterids</taxon>
        <taxon>campanulids</taxon>
        <taxon>Asterales</taxon>
        <taxon>Asteraceae</taxon>
        <taxon>Cichorioideae</taxon>
        <taxon>Cichorieae</taxon>
        <taxon>Lactucinae</taxon>
        <taxon>Lactuca</taxon>
    </lineage>
</organism>
<gene>
    <name evidence="1" type="ORF">LVIROSA_LOCUS18544</name>
</gene>
<sequence length="90" mass="9524">MPQFFVDNDGSERLLSLEQVLRGDFKGDLQYHEVPKVETLSSPAKVGPVFKVDVPPVEAGVRATSPVRGSGVVSGQVVSRSRSAAADSAL</sequence>
<reference evidence="1 2" key="1">
    <citation type="submission" date="2022-01" db="EMBL/GenBank/DDBJ databases">
        <authorList>
            <person name="Xiong W."/>
            <person name="Schranz E."/>
        </authorList>
    </citation>
    <scope>NUCLEOTIDE SEQUENCE [LARGE SCALE GENOMIC DNA]</scope>
</reference>
<accession>A0AAU9MVH5</accession>
<keyword evidence="2" id="KW-1185">Reference proteome</keyword>